<organism evidence="1 2">
    <name type="scientific">Artomyces pyxidatus</name>
    <dbReference type="NCBI Taxonomy" id="48021"/>
    <lineage>
        <taxon>Eukaryota</taxon>
        <taxon>Fungi</taxon>
        <taxon>Dikarya</taxon>
        <taxon>Basidiomycota</taxon>
        <taxon>Agaricomycotina</taxon>
        <taxon>Agaricomycetes</taxon>
        <taxon>Russulales</taxon>
        <taxon>Auriscalpiaceae</taxon>
        <taxon>Artomyces</taxon>
    </lineage>
</organism>
<keyword evidence="2" id="KW-1185">Reference proteome</keyword>
<protein>
    <submittedName>
        <fullName evidence="1">Uncharacterized protein</fullName>
    </submittedName>
</protein>
<dbReference type="Proteomes" id="UP000814140">
    <property type="component" value="Unassembled WGS sequence"/>
</dbReference>
<evidence type="ECO:0000313" key="2">
    <source>
        <dbReference type="Proteomes" id="UP000814140"/>
    </source>
</evidence>
<sequence>MSTITSTTTSTASESTPTPFNSVVSVDEEPLLSNKYNQSTRYHEWMKTALQRRRPRSQLTPDINPALTPSPPEYHFGLSIKEDKLLEYVISKDLLDDDDFPVNFFTSQVHATEYLQKLTQNPTLYTAAPFTEKNDDIVVALYSNYTIRDNKYIDDHERQILDIIRKELSLEGQAPMWHWDSGNF</sequence>
<name>A0ACB8SRM2_9AGAM</name>
<dbReference type="EMBL" id="MU277234">
    <property type="protein sequence ID" value="KAI0058556.1"/>
    <property type="molecule type" value="Genomic_DNA"/>
</dbReference>
<reference evidence="1" key="1">
    <citation type="submission" date="2021-03" db="EMBL/GenBank/DDBJ databases">
        <authorList>
            <consortium name="DOE Joint Genome Institute"/>
            <person name="Ahrendt S."/>
            <person name="Looney B.P."/>
            <person name="Miyauchi S."/>
            <person name="Morin E."/>
            <person name="Drula E."/>
            <person name="Courty P.E."/>
            <person name="Chicoki N."/>
            <person name="Fauchery L."/>
            <person name="Kohler A."/>
            <person name="Kuo A."/>
            <person name="Labutti K."/>
            <person name="Pangilinan J."/>
            <person name="Lipzen A."/>
            <person name="Riley R."/>
            <person name="Andreopoulos W."/>
            <person name="He G."/>
            <person name="Johnson J."/>
            <person name="Barry K.W."/>
            <person name="Grigoriev I.V."/>
            <person name="Nagy L."/>
            <person name="Hibbett D."/>
            <person name="Henrissat B."/>
            <person name="Matheny P.B."/>
            <person name="Labbe J."/>
            <person name="Martin F."/>
        </authorList>
    </citation>
    <scope>NUCLEOTIDE SEQUENCE</scope>
    <source>
        <strain evidence="1">HHB10654</strain>
    </source>
</reference>
<proteinExistence type="predicted"/>
<evidence type="ECO:0000313" key="1">
    <source>
        <dbReference type="EMBL" id="KAI0058556.1"/>
    </source>
</evidence>
<gene>
    <name evidence="1" type="ORF">BV25DRAFT_1919252</name>
</gene>
<accession>A0ACB8SRM2</accession>
<comment type="caution">
    <text evidence="1">The sequence shown here is derived from an EMBL/GenBank/DDBJ whole genome shotgun (WGS) entry which is preliminary data.</text>
</comment>
<reference evidence="1" key="2">
    <citation type="journal article" date="2022" name="New Phytol.">
        <title>Evolutionary transition to the ectomycorrhizal habit in the genomes of a hyperdiverse lineage of mushroom-forming fungi.</title>
        <authorList>
            <person name="Looney B."/>
            <person name="Miyauchi S."/>
            <person name="Morin E."/>
            <person name="Drula E."/>
            <person name="Courty P.E."/>
            <person name="Kohler A."/>
            <person name="Kuo A."/>
            <person name="LaButti K."/>
            <person name="Pangilinan J."/>
            <person name="Lipzen A."/>
            <person name="Riley R."/>
            <person name="Andreopoulos W."/>
            <person name="He G."/>
            <person name="Johnson J."/>
            <person name="Nolan M."/>
            <person name="Tritt A."/>
            <person name="Barry K.W."/>
            <person name="Grigoriev I.V."/>
            <person name="Nagy L.G."/>
            <person name="Hibbett D."/>
            <person name="Henrissat B."/>
            <person name="Matheny P.B."/>
            <person name="Labbe J."/>
            <person name="Martin F.M."/>
        </authorList>
    </citation>
    <scope>NUCLEOTIDE SEQUENCE</scope>
    <source>
        <strain evidence="1">HHB10654</strain>
    </source>
</reference>